<comment type="caution">
    <text evidence="2">The sequence shown here is derived from an EMBL/GenBank/DDBJ whole genome shotgun (WGS) entry which is preliminary data.</text>
</comment>
<feature type="region of interest" description="Disordered" evidence="1">
    <location>
        <begin position="977"/>
        <end position="1013"/>
    </location>
</feature>
<feature type="compositionally biased region" description="Basic residues" evidence="1">
    <location>
        <begin position="875"/>
        <end position="887"/>
    </location>
</feature>
<feature type="compositionally biased region" description="Polar residues" evidence="1">
    <location>
        <begin position="986"/>
        <end position="995"/>
    </location>
</feature>
<dbReference type="Proteomes" id="UP000799536">
    <property type="component" value="Unassembled WGS sequence"/>
</dbReference>
<feature type="region of interest" description="Disordered" evidence="1">
    <location>
        <begin position="124"/>
        <end position="224"/>
    </location>
</feature>
<feature type="region of interest" description="Disordered" evidence="1">
    <location>
        <begin position="711"/>
        <end position="763"/>
    </location>
</feature>
<protein>
    <submittedName>
        <fullName evidence="2">Uncharacterized protein</fullName>
    </submittedName>
</protein>
<feature type="region of interest" description="Disordered" evidence="1">
    <location>
        <begin position="805"/>
        <end position="937"/>
    </location>
</feature>
<keyword evidence="3" id="KW-1185">Reference proteome</keyword>
<evidence type="ECO:0000313" key="2">
    <source>
        <dbReference type="EMBL" id="KAF2202278.1"/>
    </source>
</evidence>
<name>A0A9P4JML1_9PLEO</name>
<reference evidence="2" key="1">
    <citation type="journal article" date="2020" name="Stud. Mycol.">
        <title>101 Dothideomycetes genomes: a test case for predicting lifestyles and emergence of pathogens.</title>
        <authorList>
            <person name="Haridas S."/>
            <person name="Albert R."/>
            <person name="Binder M."/>
            <person name="Bloem J."/>
            <person name="Labutti K."/>
            <person name="Salamov A."/>
            <person name="Andreopoulos B."/>
            <person name="Baker S."/>
            <person name="Barry K."/>
            <person name="Bills G."/>
            <person name="Bluhm B."/>
            <person name="Cannon C."/>
            <person name="Castanera R."/>
            <person name="Culley D."/>
            <person name="Daum C."/>
            <person name="Ezra D."/>
            <person name="Gonzalez J."/>
            <person name="Henrissat B."/>
            <person name="Kuo A."/>
            <person name="Liang C."/>
            <person name="Lipzen A."/>
            <person name="Lutzoni F."/>
            <person name="Magnuson J."/>
            <person name="Mondo S."/>
            <person name="Nolan M."/>
            <person name="Ohm R."/>
            <person name="Pangilinan J."/>
            <person name="Park H.-J."/>
            <person name="Ramirez L."/>
            <person name="Alfaro M."/>
            <person name="Sun H."/>
            <person name="Tritt A."/>
            <person name="Yoshinaga Y."/>
            <person name="Zwiers L.-H."/>
            <person name="Turgeon B."/>
            <person name="Goodwin S."/>
            <person name="Spatafora J."/>
            <person name="Crous P."/>
            <person name="Grigoriev I."/>
        </authorList>
    </citation>
    <scope>NUCLEOTIDE SEQUENCE</scope>
    <source>
        <strain evidence="2">ATCC 74209</strain>
    </source>
</reference>
<sequence length="1090" mass="116596">MYDDYYGDDYLGGTWEEGLQTIEGFDWEAYGPIREADYNQLIGAATRELAEYAGVELVFDSKNNLTETQADPIDGPTDPGRGTAGASVKQYIAERGGSASAQPKVRGITDSGAQDAFVSASASMQMGVDSDDVEPAAENPYDRTDSGFEAGSARNPPPKTEKISSDIQASGDAVECDKFIGDDDAQEDPGQASTGVDTSGGYELISNNTPAPMSPPKQDAAAASQIQSLIAEPHAGFISPSIEPRGATTFHNPSYGLIQMPIRSEDEPEDLTEEELLGIATDLPRGASIVSETSTIGIQNNSPPYGIMGTPIRSEDEPQDSMQVQAYEPVANAEQGTNAGTQSIIHDEASHSNIMKVEFNEDEDVGRPGPDGDQANEPAQPSIELGQVTSIFTQAEVAHGEASHANGMKVDGANPDPEHTNELAQQAHQEKVATAILQQEVHGKDLNSHLIDTTADNYGADTPVQTGEVAQPPEQKDVPPPVRQQEARNENLDTELMDTSVNIYSTETASVHIDEVTQPLEQENIAAAEPQPTTHDAKLNSEPMNISINKPEVVPPSEGSKVSALSYGENLNAPDLIGQEEKAVSRALISTHTDFVSLKIAALINIQKGLSELYVSALYIFSPLKGGFSKGTPYIDAGQGGEDEVSKAEAPLRQNDLGSHLLEAAGIRTPEKAAAEPTLSKVSVAPQEEVTQKAQRSTDGLMTIGAPAIREAQDPRTASGRKSSAPILAPYPSATASRSFPVTNPLTPTPTPTPTPHTASDYKSLSRKTLMTLCAERGLNHCSKLATTNLIGKLNADDRRRAESTTLSLASKKSVQERGSVELSGMSDLELGKLHEETEEEKTKPVTASKLKEKMSSMSGSRKLSGPRESSGSRKSSKSGRKGHKSFKPANKEDSSSEDDGLNKGKKDAATSKRTARAASRFASRGKKPDPIADAPQSKLNIEGSAQFSDSATFDSFLSTHLSSYAQVLLSGTSSKAEGSSASTSFAEASPTNTGIEHDPKDTIGVPSKHTTGVKQEVKRKEFELFSVRSSDMWKNDNPARANFNCRVHHHPCNSLCLHSVYKLHSLVKDLSQVNERKLPEHRHNIKLDS</sequence>
<proteinExistence type="predicted"/>
<dbReference type="EMBL" id="ML993942">
    <property type="protein sequence ID" value="KAF2202278.1"/>
    <property type="molecule type" value="Genomic_DNA"/>
</dbReference>
<organism evidence="2 3">
    <name type="scientific">Delitschia confertaspora ATCC 74209</name>
    <dbReference type="NCBI Taxonomy" id="1513339"/>
    <lineage>
        <taxon>Eukaryota</taxon>
        <taxon>Fungi</taxon>
        <taxon>Dikarya</taxon>
        <taxon>Ascomycota</taxon>
        <taxon>Pezizomycotina</taxon>
        <taxon>Dothideomycetes</taxon>
        <taxon>Pleosporomycetidae</taxon>
        <taxon>Pleosporales</taxon>
        <taxon>Delitschiaceae</taxon>
        <taxon>Delitschia</taxon>
    </lineage>
</organism>
<feature type="region of interest" description="Disordered" evidence="1">
    <location>
        <begin position="454"/>
        <end position="487"/>
    </location>
</feature>
<dbReference type="AlphaFoldDB" id="A0A9P4JML1"/>
<feature type="compositionally biased region" description="Basic and acidic residues" evidence="1">
    <location>
        <begin position="890"/>
        <end position="911"/>
    </location>
</feature>
<evidence type="ECO:0000256" key="1">
    <source>
        <dbReference type="SAM" id="MobiDB-lite"/>
    </source>
</evidence>
<accession>A0A9P4JML1</accession>
<evidence type="ECO:0000313" key="3">
    <source>
        <dbReference type="Proteomes" id="UP000799536"/>
    </source>
</evidence>
<feature type="region of interest" description="Disordered" evidence="1">
    <location>
        <begin position="355"/>
        <end position="384"/>
    </location>
</feature>
<feature type="compositionally biased region" description="Basic and acidic residues" evidence="1">
    <location>
        <begin position="830"/>
        <end position="855"/>
    </location>
</feature>
<gene>
    <name evidence="2" type="ORF">GQ43DRAFT_430886</name>
</gene>